<dbReference type="PROSITE" id="PS51352">
    <property type="entry name" value="THIOREDOXIN_2"/>
    <property type="match status" value="1"/>
</dbReference>
<name>A0A0D2U9W5_CAPO3</name>
<dbReference type="PANTHER" id="PTHR46115">
    <property type="entry name" value="THIOREDOXIN-LIKE PROTEIN 1"/>
    <property type="match status" value="1"/>
</dbReference>
<dbReference type="eggNOG" id="KOG0907">
    <property type="taxonomic scope" value="Eukaryota"/>
</dbReference>
<gene>
    <name evidence="6" type="ORF">CAOG_002925</name>
</gene>
<dbReference type="OMA" id="DFHALWC"/>
<dbReference type="GO" id="GO:0015035">
    <property type="term" value="F:protein-disulfide reductase activity"/>
    <property type="evidence" value="ECO:0007669"/>
    <property type="project" value="InterPro"/>
</dbReference>
<evidence type="ECO:0000256" key="2">
    <source>
        <dbReference type="PIRNR" id="PIRNR000077"/>
    </source>
</evidence>
<feature type="site" description="Contributes to redox potential value" evidence="3">
    <location>
        <position position="32"/>
    </location>
</feature>
<dbReference type="InterPro" id="IPR036249">
    <property type="entry name" value="Thioredoxin-like_sf"/>
</dbReference>
<proteinExistence type="inferred from homology"/>
<protein>
    <recommendedName>
        <fullName evidence="2">Thioredoxin</fullName>
    </recommendedName>
</protein>
<keyword evidence="4" id="KW-0676">Redox-active center</keyword>
<keyword evidence="7" id="KW-1185">Reference proteome</keyword>
<sequence length="102" mass="11005">MSTIHVTSKAEFDTHINGDKLVIVDFYATWCGPCKMIAPQIEKLAAENTGITFLKVDVDELEDVAASCSISAMPTFQAFRKGSKVGEVIGANVKAVIELLSK</sequence>
<feature type="active site" description="Nucleophile" evidence="3">
    <location>
        <position position="31"/>
    </location>
</feature>
<organism evidence="6 7">
    <name type="scientific">Capsaspora owczarzaki (strain ATCC 30864)</name>
    <dbReference type="NCBI Taxonomy" id="595528"/>
    <lineage>
        <taxon>Eukaryota</taxon>
        <taxon>Filasterea</taxon>
        <taxon>Capsaspora</taxon>
    </lineage>
</organism>
<dbReference type="PhylomeDB" id="A0A0D2U9W5"/>
<evidence type="ECO:0000256" key="4">
    <source>
        <dbReference type="PIRSR" id="PIRSR000077-4"/>
    </source>
</evidence>
<dbReference type="InParanoid" id="A0A0D2U9W5"/>
<keyword evidence="1 4" id="KW-1015">Disulfide bond</keyword>
<dbReference type="Gene3D" id="3.40.30.10">
    <property type="entry name" value="Glutaredoxin"/>
    <property type="match status" value="1"/>
</dbReference>
<feature type="domain" description="Thioredoxin" evidence="5">
    <location>
        <begin position="1"/>
        <end position="102"/>
    </location>
</feature>
<feature type="disulfide bond" description="Redox-active" evidence="4">
    <location>
        <begin position="31"/>
        <end position="34"/>
    </location>
</feature>
<dbReference type="PROSITE" id="PS00194">
    <property type="entry name" value="THIOREDOXIN_1"/>
    <property type="match status" value="1"/>
</dbReference>
<dbReference type="InterPro" id="IPR013766">
    <property type="entry name" value="Thioredoxin_domain"/>
</dbReference>
<reference evidence="7" key="1">
    <citation type="submission" date="2011-02" db="EMBL/GenBank/DDBJ databases">
        <title>The Genome Sequence of Capsaspora owczarzaki ATCC 30864.</title>
        <authorList>
            <person name="Russ C."/>
            <person name="Cuomo C."/>
            <person name="Burger G."/>
            <person name="Gray M.W."/>
            <person name="Holland P.W.H."/>
            <person name="King N."/>
            <person name="Lang F.B.F."/>
            <person name="Roger A.J."/>
            <person name="Ruiz-Trillo I."/>
            <person name="Young S.K."/>
            <person name="Zeng Q."/>
            <person name="Gargeya S."/>
            <person name="Alvarado L."/>
            <person name="Berlin A."/>
            <person name="Chapman S.B."/>
            <person name="Chen Z."/>
            <person name="Freedman E."/>
            <person name="Gellesch M."/>
            <person name="Goldberg J."/>
            <person name="Griggs A."/>
            <person name="Gujja S."/>
            <person name="Heilman E."/>
            <person name="Heiman D."/>
            <person name="Howarth C."/>
            <person name="Mehta T."/>
            <person name="Neiman D."/>
            <person name="Pearson M."/>
            <person name="Roberts A."/>
            <person name="Saif S."/>
            <person name="Shea T."/>
            <person name="Shenoy N."/>
            <person name="Sisk P."/>
            <person name="Stolte C."/>
            <person name="Sykes S."/>
            <person name="White J."/>
            <person name="Yandava C."/>
            <person name="Haas B."/>
            <person name="Nusbaum C."/>
            <person name="Birren B."/>
        </authorList>
    </citation>
    <scope>NUCLEOTIDE SEQUENCE</scope>
    <source>
        <strain evidence="7">ATCC 30864</strain>
    </source>
</reference>
<dbReference type="PIRSF" id="PIRSF000077">
    <property type="entry name" value="Thioredoxin"/>
    <property type="match status" value="1"/>
</dbReference>
<evidence type="ECO:0000256" key="3">
    <source>
        <dbReference type="PIRSR" id="PIRSR000077-1"/>
    </source>
</evidence>
<dbReference type="CDD" id="cd02947">
    <property type="entry name" value="TRX_family"/>
    <property type="match status" value="1"/>
</dbReference>
<accession>A0A0D2U9W5</accession>
<feature type="active site" description="Nucleophile" evidence="3">
    <location>
        <position position="34"/>
    </location>
</feature>
<dbReference type="NCBIfam" id="TIGR01068">
    <property type="entry name" value="thioredoxin"/>
    <property type="match status" value="1"/>
</dbReference>
<evidence type="ECO:0000313" key="7">
    <source>
        <dbReference type="Proteomes" id="UP000008743"/>
    </source>
</evidence>
<dbReference type="InterPro" id="IPR017937">
    <property type="entry name" value="Thioredoxin_CS"/>
</dbReference>
<dbReference type="STRING" id="595528.A0A0D2U9W5"/>
<comment type="similarity">
    <text evidence="2">Belongs to the thioredoxin family.</text>
</comment>
<evidence type="ECO:0000313" key="6">
    <source>
        <dbReference type="EMBL" id="KJE91856.1"/>
    </source>
</evidence>
<dbReference type="OrthoDB" id="10263751at2759"/>
<dbReference type="PRINTS" id="PR00421">
    <property type="entry name" value="THIOREDOXIN"/>
</dbReference>
<dbReference type="SUPFAM" id="SSF52833">
    <property type="entry name" value="Thioredoxin-like"/>
    <property type="match status" value="1"/>
</dbReference>
<dbReference type="RefSeq" id="XP_004363764.1">
    <property type="nucleotide sequence ID" value="XM_004363707.2"/>
</dbReference>
<feature type="site" description="Contributes to redox potential value" evidence="3">
    <location>
        <position position="33"/>
    </location>
</feature>
<dbReference type="FunCoup" id="A0A0D2U9W5">
    <property type="interactions" value="213"/>
</dbReference>
<dbReference type="Proteomes" id="UP000008743">
    <property type="component" value="Unassembled WGS sequence"/>
</dbReference>
<dbReference type="AlphaFoldDB" id="A0A0D2U9W5"/>
<evidence type="ECO:0000256" key="1">
    <source>
        <dbReference type="ARBA" id="ARBA00023157"/>
    </source>
</evidence>
<dbReference type="InterPro" id="IPR005746">
    <property type="entry name" value="Thioredoxin"/>
</dbReference>
<evidence type="ECO:0000259" key="5">
    <source>
        <dbReference type="PROSITE" id="PS51352"/>
    </source>
</evidence>
<dbReference type="FunFam" id="3.40.30.10:FF:000245">
    <property type="entry name" value="Thioredoxin"/>
    <property type="match status" value="1"/>
</dbReference>
<dbReference type="EMBL" id="KE346363">
    <property type="protein sequence ID" value="KJE91856.1"/>
    <property type="molecule type" value="Genomic_DNA"/>
</dbReference>
<feature type="site" description="Deprotonates C-terminal active site Cys" evidence="3">
    <location>
        <position position="25"/>
    </location>
</feature>
<dbReference type="Pfam" id="PF00085">
    <property type="entry name" value="Thioredoxin"/>
    <property type="match status" value="1"/>
</dbReference>